<evidence type="ECO:0000256" key="1">
    <source>
        <dbReference type="SAM" id="Coils"/>
    </source>
</evidence>
<gene>
    <name evidence="2" type="ORF">fugu_010600</name>
</gene>
<protein>
    <submittedName>
        <fullName evidence="2">Uncharacterized protein</fullName>
    </submittedName>
</protein>
<name>A0A4Z2CAF4_9TELE</name>
<evidence type="ECO:0000313" key="3">
    <source>
        <dbReference type="Proteomes" id="UP000516260"/>
    </source>
</evidence>
<keyword evidence="3" id="KW-1185">Reference proteome</keyword>
<dbReference type="Proteomes" id="UP000516260">
    <property type="component" value="Chromosome 11"/>
</dbReference>
<keyword evidence="1" id="KW-0175">Coiled coil</keyword>
<comment type="caution">
    <text evidence="2">The sequence shown here is derived from an EMBL/GenBank/DDBJ whole genome shotgun (WGS) entry which is preliminary data.</text>
</comment>
<reference evidence="2 3" key="1">
    <citation type="submission" date="2019-04" db="EMBL/GenBank/DDBJ databases">
        <title>The sequence and de novo assembly of Takifugu bimaculatus genome using PacBio and Hi-C technologies.</title>
        <authorList>
            <person name="Xu P."/>
            <person name="Liu B."/>
            <person name="Zhou Z."/>
        </authorList>
    </citation>
    <scope>NUCLEOTIDE SEQUENCE [LARGE SCALE GENOMIC DNA]</scope>
    <source>
        <strain evidence="2">TB-2018</strain>
        <tissue evidence="2">Muscle</tissue>
    </source>
</reference>
<dbReference type="AlphaFoldDB" id="A0A4Z2CAF4"/>
<sequence>MEQNIFYLQTKFIIETVLKTAADVIGTAKVNNTTGEPNVRREPGVVDTMAREATRKVSAIFCLMSAALQSQNQALRARVGQLERELKTATKNFENATTWRENVLSGCPVLFEESGLVFILKLFGKLEKNPHREECSRIQSRPPGAGRIRWWVEFLIHH</sequence>
<evidence type="ECO:0000313" key="2">
    <source>
        <dbReference type="EMBL" id="TNN01218.1"/>
    </source>
</evidence>
<feature type="coiled-coil region" evidence="1">
    <location>
        <begin position="65"/>
        <end position="92"/>
    </location>
</feature>
<proteinExistence type="predicted"/>
<dbReference type="EMBL" id="SWLE01000003">
    <property type="protein sequence ID" value="TNN01218.1"/>
    <property type="molecule type" value="Genomic_DNA"/>
</dbReference>
<accession>A0A4Z2CAF4</accession>
<organism evidence="2 3">
    <name type="scientific">Takifugu bimaculatus</name>
    <dbReference type="NCBI Taxonomy" id="433685"/>
    <lineage>
        <taxon>Eukaryota</taxon>
        <taxon>Metazoa</taxon>
        <taxon>Chordata</taxon>
        <taxon>Craniata</taxon>
        <taxon>Vertebrata</taxon>
        <taxon>Euteleostomi</taxon>
        <taxon>Actinopterygii</taxon>
        <taxon>Neopterygii</taxon>
        <taxon>Teleostei</taxon>
        <taxon>Neoteleostei</taxon>
        <taxon>Acanthomorphata</taxon>
        <taxon>Eupercaria</taxon>
        <taxon>Tetraodontiformes</taxon>
        <taxon>Tetradontoidea</taxon>
        <taxon>Tetraodontidae</taxon>
        <taxon>Takifugu</taxon>
    </lineage>
</organism>